<protein>
    <submittedName>
        <fullName evidence="1">Uncharacterized protein</fullName>
    </submittedName>
</protein>
<organism evidence="1 2">
    <name type="scientific">Streptomyces triticiradicis</name>
    <dbReference type="NCBI Taxonomy" id="2651189"/>
    <lineage>
        <taxon>Bacteria</taxon>
        <taxon>Bacillati</taxon>
        <taxon>Actinomycetota</taxon>
        <taxon>Actinomycetes</taxon>
        <taxon>Kitasatosporales</taxon>
        <taxon>Streptomycetaceae</taxon>
        <taxon>Streptomyces</taxon>
    </lineage>
</organism>
<dbReference type="AlphaFoldDB" id="A0A7J5DML7"/>
<gene>
    <name evidence="1" type="ORF">F8144_05430</name>
</gene>
<proteinExistence type="predicted"/>
<dbReference type="EMBL" id="WBKG01000003">
    <property type="protein sequence ID" value="KAB1989987.1"/>
    <property type="molecule type" value="Genomic_DNA"/>
</dbReference>
<comment type="caution">
    <text evidence="1">The sequence shown here is derived from an EMBL/GenBank/DDBJ whole genome shotgun (WGS) entry which is preliminary data.</text>
</comment>
<name>A0A7J5DML7_9ACTN</name>
<accession>A0A7J5DML7</accession>
<reference evidence="1 2" key="1">
    <citation type="submission" date="2019-09" db="EMBL/GenBank/DDBJ databases">
        <title>Isolation and identification of active actinomycetes.</title>
        <authorList>
            <person name="Yu Z."/>
            <person name="Han C."/>
            <person name="Yu B."/>
        </authorList>
    </citation>
    <scope>NUCLEOTIDE SEQUENCE [LARGE SCALE GENOMIC DNA]</scope>
    <source>
        <strain evidence="1 2">NEAU-H2</strain>
    </source>
</reference>
<sequence length="167" mass="18017">MAAGAVAEDMSDLAARVRSLMDLQRGAPLKLPLGGALFDIVVTGSGPEAYAAVHLMDEVQRIPGARDDTRACGPVIEDPEHDRLIWLVPPGTRESWEPHRYATCLGAPYTLALPPLEQTEPPGPYWLRPCRGDRLVPAAPLADLLGRFQPGPIPHEELLGESLSTIS</sequence>
<evidence type="ECO:0000313" key="2">
    <source>
        <dbReference type="Proteomes" id="UP000442990"/>
    </source>
</evidence>
<keyword evidence="2" id="KW-1185">Reference proteome</keyword>
<evidence type="ECO:0000313" key="1">
    <source>
        <dbReference type="EMBL" id="KAB1989987.1"/>
    </source>
</evidence>
<dbReference type="Proteomes" id="UP000442990">
    <property type="component" value="Unassembled WGS sequence"/>
</dbReference>